<dbReference type="EMBL" id="JATN01000309">
    <property type="protein sequence ID" value="EUC66197.1"/>
    <property type="molecule type" value="Genomic_DNA"/>
</dbReference>
<dbReference type="GO" id="GO:0004386">
    <property type="term" value="F:helicase activity"/>
    <property type="evidence" value="ECO:0007669"/>
    <property type="project" value="UniProtKB-KW"/>
</dbReference>
<evidence type="ECO:0000313" key="5">
    <source>
        <dbReference type="Proteomes" id="UP000030108"/>
    </source>
</evidence>
<dbReference type="PANTHER" id="PTHR47958">
    <property type="entry name" value="ATP-DEPENDENT RNA HELICASE DBP3"/>
    <property type="match status" value="1"/>
</dbReference>
<dbReference type="Pfam" id="PF00270">
    <property type="entry name" value="DEAD"/>
    <property type="match status" value="1"/>
</dbReference>
<protein>
    <submittedName>
        <fullName evidence="4">DEAD-box ATP-dependent RNA helicase</fullName>
    </submittedName>
</protein>
<feature type="domain" description="Helicase ATP-binding" evidence="3">
    <location>
        <begin position="356"/>
        <end position="523"/>
    </location>
</feature>
<dbReference type="OrthoDB" id="2783063at2759"/>
<name>X8JR22_9AGAM</name>
<keyword evidence="1" id="KW-0378">Hydrolase</keyword>
<dbReference type="GO" id="GO:0005524">
    <property type="term" value="F:ATP binding"/>
    <property type="evidence" value="ECO:0007669"/>
    <property type="project" value="InterPro"/>
</dbReference>
<keyword evidence="2 4" id="KW-0547">Nucleotide-binding</keyword>
<dbReference type="Gene3D" id="3.40.50.300">
    <property type="entry name" value="P-loop containing nucleotide triphosphate hydrolases"/>
    <property type="match status" value="1"/>
</dbReference>
<evidence type="ECO:0000313" key="4">
    <source>
        <dbReference type="EMBL" id="EUC66197.1"/>
    </source>
</evidence>
<dbReference type="InterPro" id="IPR011545">
    <property type="entry name" value="DEAD/DEAH_box_helicase_dom"/>
</dbReference>
<accession>X8JR22</accession>
<evidence type="ECO:0000256" key="2">
    <source>
        <dbReference type="ARBA" id="ARBA00022806"/>
    </source>
</evidence>
<dbReference type="AlphaFoldDB" id="X8JR22"/>
<comment type="caution">
    <text evidence="4">The sequence shown here is derived from an EMBL/GenBank/DDBJ whole genome shotgun (WGS) entry which is preliminary data.</text>
</comment>
<sequence length="718" mass="79729">MSANPGGSEGNNPVSRSSQNKAQLLEAMMRNVPKLKELNYTQWKNIMTNSIKKAKLWEYVDGSIEEPSEHDASSLATYYDEATAVRHAILGSLEPAAQRYIEEALDPREAWLALEKKYLTAEAETDSKLASIEKQLIDLRLEEGGDMVDHIADFCRMRSQLSGTRLAIDDQACISMLYRSLPPTYRQLVLTPEGTEMKEFSTLCARLTYLSQNPEPEVPVDVTLPTPAEDFTAWGVPEDIKAFGLTGDKNPLLEERAAVTCRDCLLRDHKAGMPECPQNEWRKELWGTKTNTAPGTGDSGEGFHSERPPVNSKRLSYEFSDPVKVVLDFDELGLKPYLRNHLRCYPKPTAIQQCAILPVIDGRNVLIQAPPNNGKTTVLAVSVLQVIDTAFLHAQALVFMSTVEAVTAFKTILNSLQASNTSAQCFSEGTGGTTLVGINNHHIFVGTPDYLLGLARRNIINMRKLKIVVLDNIDKLIELGTEDQILEVYRHVPPLAQVIASSTVVSLSISSMVTKLLADPLQISVKRNEGITTGTHFYVKVPVQQKPAVLYASFSVLGVDGFALICNDLTQITQINWGGTYGFYYLQESMQSSQCSRVTQNFISKLSGISSNKAQNGIYYNPYDSVSKVILVTTDTVLSTMGQSKISAPLINYDVPSNVEDYVKRLDCWRLTDPAQSQMIITFVTANTDEINIIQDLERYYGVHVAEVLWDAESKKLY</sequence>
<organism evidence="4 5">
    <name type="scientific">Rhizoctonia solani AG-3 Rhs1AP</name>
    <dbReference type="NCBI Taxonomy" id="1086054"/>
    <lineage>
        <taxon>Eukaryota</taxon>
        <taxon>Fungi</taxon>
        <taxon>Dikarya</taxon>
        <taxon>Basidiomycota</taxon>
        <taxon>Agaricomycotina</taxon>
        <taxon>Agaricomycetes</taxon>
        <taxon>Cantharellales</taxon>
        <taxon>Ceratobasidiaceae</taxon>
        <taxon>Rhizoctonia</taxon>
    </lineage>
</organism>
<dbReference type="GO" id="GO:0016787">
    <property type="term" value="F:hydrolase activity"/>
    <property type="evidence" value="ECO:0007669"/>
    <property type="project" value="UniProtKB-KW"/>
</dbReference>
<evidence type="ECO:0000256" key="1">
    <source>
        <dbReference type="ARBA" id="ARBA00022801"/>
    </source>
</evidence>
<dbReference type="InterPro" id="IPR027417">
    <property type="entry name" value="P-loop_NTPase"/>
</dbReference>
<dbReference type="SMART" id="SM00487">
    <property type="entry name" value="DEXDc"/>
    <property type="match status" value="1"/>
</dbReference>
<proteinExistence type="predicted"/>
<dbReference type="InterPro" id="IPR014001">
    <property type="entry name" value="Helicase_ATP-bd"/>
</dbReference>
<dbReference type="SUPFAM" id="SSF52540">
    <property type="entry name" value="P-loop containing nucleoside triphosphate hydrolases"/>
    <property type="match status" value="1"/>
</dbReference>
<evidence type="ECO:0000259" key="3">
    <source>
        <dbReference type="PROSITE" id="PS51192"/>
    </source>
</evidence>
<dbReference type="GO" id="GO:0003676">
    <property type="term" value="F:nucleic acid binding"/>
    <property type="evidence" value="ECO:0007669"/>
    <property type="project" value="InterPro"/>
</dbReference>
<keyword evidence="2 4" id="KW-0347">Helicase</keyword>
<dbReference type="PROSITE" id="PS51192">
    <property type="entry name" value="HELICASE_ATP_BIND_1"/>
    <property type="match status" value="1"/>
</dbReference>
<dbReference type="Pfam" id="PF14223">
    <property type="entry name" value="Retrotran_gag_2"/>
    <property type="match status" value="1"/>
</dbReference>
<keyword evidence="2 4" id="KW-0067">ATP-binding</keyword>
<gene>
    <name evidence="4" type="ORF">RSOL_472440</name>
</gene>
<reference evidence="5" key="1">
    <citation type="journal article" date="2014" name="Genome Announc.">
        <title>Draft genome sequence of the plant-pathogenic soil fungus Rhizoctonia solani anastomosis group 3 strain Rhs1AP.</title>
        <authorList>
            <person name="Cubeta M.A."/>
            <person name="Thomas E."/>
            <person name="Dean R.A."/>
            <person name="Jabaji S."/>
            <person name="Neate S.M."/>
            <person name="Tavantzis S."/>
            <person name="Toda T."/>
            <person name="Vilgalys R."/>
            <person name="Bharathan N."/>
            <person name="Fedorova-Abrams N."/>
            <person name="Pakala S.B."/>
            <person name="Pakala S.M."/>
            <person name="Zafar N."/>
            <person name="Joardar V."/>
            <person name="Losada L."/>
            <person name="Nierman W.C."/>
        </authorList>
    </citation>
    <scope>NUCLEOTIDE SEQUENCE [LARGE SCALE GENOMIC DNA]</scope>
    <source>
        <strain evidence="5">AG-3</strain>
    </source>
</reference>
<dbReference type="Proteomes" id="UP000030108">
    <property type="component" value="Unassembled WGS sequence"/>
</dbReference>